<evidence type="ECO:0000313" key="2">
    <source>
        <dbReference type="EMBL" id="TNY30775.1"/>
    </source>
</evidence>
<dbReference type="PANTHER" id="PTHR43147:SF2">
    <property type="entry name" value="NADP-DEPENDENT OXIDOREDUCTASE DOMAIN-CONTAINING PROTEIN"/>
    <property type="match status" value="1"/>
</dbReference>
<keyword evidence="3" id="KW-1185">Reference proteome</keyword>
<organism evidence="2 3">
    <name type="scientific">Pelagovum pacificum</name>
    <dbReference type="NCBI Taxonomy" id="2588711"/>
    <lineage>
        <taxon>Bacteria</taxon>
        <taxon>Pseudomonadati</taxon>
        <taxon>Pseudomonadota</taxon>
        <taxon>Alphaproteobacteria</taxon>
        <taxon>Rhodobacterales</taxon>
        <taxon>Paracoccaceae</taxon>
        <taxon>Pelagovum</taxon>
    </lineage>
</organism>
<dbReference type="SUPFAM" id="SSF51430">
    <property type="entry name" value="NAD(P)-linked oxidoreductase"/>
    <property type="match status" value="1"/>
</dbReference>
<dbReference type="Pfam" id="PF00248">
    <property type="entry name" value="Aldo_ket_red"/>
    <property type="match status" value="1"/>
</dbReference>
<proteinExistence type="predicted"/>
<dbReference type="CDD" id="cd19101">
    <property type="entry name" value="AKR_unchar"/>
    <property type="match status" value="1"/>
</dbReference>
<accession>A0A5C5G9T4</accession>
<dbReference type="Proteomes" id="UP000314011">
    <property type="component" value="Unassembled WGS sequence"/>
</dbReference>
<name>A0A5C5G9T4_9RHOB</name>
<dbReference type="InterPro" id="IPR036812">
    <property type="entry name" value="NAD(P)_OxRdtase_dom_sf"/>
</dbReference>
<dbReference type="PANTHER" id="PTHR43147">
    <property type="entry name" value="PROTEIN TAS"/>
    <property type="match status" value="1"/>
</dbReference>
<dbReference type="AlphaFoldDB" id="A0A5C5G9T4"/>
<protein>
    <submittedName>
        <fullName evidence="2">Aldo/keto reductase</fullName>
    </submittedName>
</protein>
<reference evidence="2 3" key="1">
    <citation type="submission" date="2019-06" db="EMBL/GenBank/DDBJ databases">
        <title>Genome of new Rhodobacteraceae sp. SM1903.</title>
        <authorList>
            <person name="Ren X."/>
        </authorList>
    </citation>
    <scope>NUCLEOTIDE SEQUENCE [LARGE SCALE GENOMIC DNA]</scope>
    <source>
        <strain evidence="2 3">SM1903</strain>
    </source>
</reference>
<evidence type="ECO:0000313" key="3">
    <source>
        <dbReference type="Proteomes" id="UP000314011"/>
    </source>
</evidence>
<evidence type="ECO:0000259" key="1">
    <source>
        <dbReference type="Pfam" id="PF00248"/>
    </source>
</evidence>
<dbReference type="EMBL" id="VFFF01000004">
    <property type="protein sequence ID" value="TNY30775.1"/>
    <property type="molecule type" value="Genomic_DNA"/>
</dbReference>
<gene>
    <name evidence="2" type="ORF">FHY64_18680</name>
</gene>
<dbReference type="InterPro" id="IPR023210">
    <property type="entry name" value="NADP_OxRdtase_dom"/>
</dbReference>
<feature type="domain" description="NADP-dependent oxidoreductase" evidence="1">
    <location>
        <begin position="14"/>
        <end position="315"/>
    </location>
</feature>
<comment type="caution">
    <text evidence="2">The sequence shown here is derived from an EMBL/GenBank/DDBJ whole genome shotgun (WGS) entry which is preliminary data.</text>
</comment>
<sequence>MERTTLADGYEISRLIKGGWHLAGGHGEIDRDQAVREMYDYMEAGITTFDCADIYTGVEELIGAFRRDARAAGRTDLLDRLKVHTKCVPDLGRLSGLTKADVQETIDRSLSRLGAERLDLVQFHWWDLAVPRYLEVASWLSDFRDAGKIDRLGTTNFNSTCMAELADSGFDVTSIQMQYSLIDRRPVKRMLDLCAERNIGVLCYGTVAGGFLSDRWLGVAEPEGELENRSLTKYKLIIDDIGGWSVFQSFLRLLREIADKHDTDIASVAMRAMLDDPSVSGIIVGVRHGGHLDRHARLFDVKLDDEDRARIEAAIAAHGVVDGDVYDVERDRDGRHGRIMKYNLNKE</sequence>
<dbReference type="Gene3D" id="3.20.20.100">
    <property type="entry name" value="NADP-dependent oxidoreductase domain"/>
    <property type="match status" value="1"/>
</dbReference>
<dbReference type="OrthoDB" id="9783572at2"/>